<dbReference type="NCBIfam" id="TIGR01845">
    <property type="entry name" value="outer_NodT"/>
    <property type="match status" value="1"/>
</dbReference>
<dbReference type="SUPFAM" id="SSF56954">
    <property type="entry name" value="Outer membrane efflux proteins (OEP)"/>
    <property type="match status" value="1"/>
</dbReference>
<dbReference type="EMBL" id="QEWR01000004">
    <property type="protein sequence ID" value="PWD82704.1"/>
    <property type="molecule type" value="Genomic_DNA"/>
</dbReference>
<keyword evidence="2" id="KW-0732">Signal</keyword>
<protein>
    <recommendedName>
        <fullName evidence="5">Multidrug transporter</fullName>
    </recommendedName>
</protein>
<organism evidence="3 4">
    <name type="scientific">Ignatzschineria indica</name>
    <dbReference type="NCBI Taxonomy" id="472583"/>
    <lineage>
        <taxon>Bacteria</taxon>
        <taxon>Pseudomonadati</taxon>
        <taxon>Pseudomonadota</taxon>
        <taxon>Gammaproteobacteria</taxon>
        <taxon>Cardiobacteriales</taxon>
        <taxon>Ignatzschineriaceae</taxon>
        <taxon>Ignatzschineria</taxon>
    </lineage>
</organism>
<gene>
    <name evidence="3" type="ORF">DC082_08790</name>
</gene>
<dbReference type="PANTHER" id="PTHR30203:SF32">
    <property type="entry name" value="CATION EFFLUX SYSTEM PROTEIN CUSC"/>
    <property type="match status" value="1"/>
</dbReference>
<feature type="signal peptide" evidence="2">
    <location>
        <begin position="1"/>
        <end position="20"/>
    </location>
</feature>
<feature type="chain" id="PRO_5015367874" description="Multidrug transporter" evidence="2">
    <location>
        <begin position="21"/>
        <end position="534"/>
    </location>
</feature>
<dbReference type="GO" id="GO:0009279">
    <property type="term" value="C:cell outer membrane"/>
    <property type="evidence" value="ECO:0007669"/>
    <property type="project" value="UniProtKB-SubCell"/>
</dbReference>
<keyword evidence="2" id="KW-0449">Lipoprotein</keyword>
<dbReference type="InterPro" id="IPR010131">
    <property type="entry name" value="MdtP/NodT-like"/>
</dbReference>
<evidence type="ECO:0000256" key="2">
    <source>
        <dbReference type="RuleBase" id="RU362097"/>
    </source>
</evidence>
<name>A0A2U2AJ66_9GAMM</name>
<proteinExistence type="inferred from homology"/>
<comment type="similarity">
    <text evidence="1 2">Belongs to the outer membrane factor (OMF) (TC 1.B.17) family.</text>
</comment>
<comment type="subcellular location">
    <subcellularLocation>
        <location evidence="2">Cell outer membrane</location>
        <topology evidence="2">Lipid-anchor</topology>
    </subcellularLocation>
</comment>
<keyword evidence="2" id="KW-0472">Membrane</keyword>
<evidence type="ECO:0008006" key="5">
    <source>
        <dbReference type="Google" id="ProtNLM"/>
    </source>
</evidence>
<accession>A0A2U2AJ66</accession>
<dbReference type="GO" id="GO:0015562">
    <property type="term" value="F:efflux transmembrane transporter activity"/>
    <property type="evidence" value="ECO:0007669"/>
    <property type="project" value="InterPro"/>
</dbReference>
<keyword evidence="2" id="KW-1134">Transmembrane beta strand</keyword>
<dbReference type="Gene3D" id="1.20.1600.10">
    <property type="entry name" value="Outer membrane efflux proteins (OEP)"/>
    <property type="match status" value="1"/>
</dbReference>
<keyword evidence="2" id="KW-0812">Transmembrane</keyword>
<evidence type="ECO:0000313" key="3">
    <source>
        <dbReference type="EMBL" id="PWD82704.1"/>
    </source>
</evidence>
<keyword evidence="4" id="KW-1185">Reference proteome</keyword>
<reference evidence="3 4" key="1">
    <citation type="journal article" date="2018" name="Genome Announc.">
        <title>Ignatzschineria cameli sp. nov., isolated from necrotic foot tissue of dromedaries (Camelus dromedarius) and associated maggots (Wohlfahrtia species) in Dubai.</title>
        <authorList>
            <person name="Tsang C.C."/>
            <person name="Tang J.Y."/>
            <person name="Fong J.Y."/>
            <person name="Kinne J."/>
            <person name="Lee H.H."/>
            <person name="Joseph M."/>
            <person name="Jose S."/>
            <person name="Schuster R.K."/>
            <person name="Tang Y."/>
            <person name="Sivakumar S."/>
            <person name="Chen J.H."/>
            <person name="Teng J.L."/>
            <person name="Lau S.K."/>
            <person name="Wernery U."/>
            <person name="Woo P.C."/>
        </authorList>
    </citation>
    <scope>NUCLEOTIDE SEQUENCE [LARGE SCALE GENOMIC DNA]</scope>
    <source>
        <strain evidence="3 4">KCTC 22643</strain>
    </source>
</reference>
<sequence length="534" mass="57637">MKKSLLLVGAPFILAACSMAPTYERPALPVIDSFPVSSGAQAGALADQTFAYQINWEHYFKDPRLKKLIALALENNKDLQLATLNLEAARIAYGISVADQLPGFNAAGGYSRTKTGSANNVNPITEQSTGRSSISERSSLNFGVSSFEIDFFGKAASLSDAAFAKYLATEEGKRAAEIALVSGVARAYLTEVLAEEQLRVAKETLNSNRASYNLVQQQVEAGIANDLDLAQAKGQVFSAQAQVANIEGQLGKARNALYTLVGAVATDLPKGLSLRAKQFSEELPVGLPSQVLLVRPDVIEAEYQLLAANADIGAARAAFFPSITLTSTFGNASSELSDLFKSGHSGWTFAPQINIPIFNWGKIQKNLDLAYVRKNVEVVKYEKTIQTAFQEVADALVSKKPLSDQLRAQQNLVATTSEQLRLANLLYTNGIASYLDVLDAQRTLFSSRQALLTTYFNKHINDVMLYAALGGGAQSMGTIDAEHRTVYMDARAKDNPVAKELAATRRAPYNAESGSSDTLFPGLKLEEVKTVVNE</sequence>
<dbReference type="Gene3D" id="2.20.200.10">
    <property type="entry name" value="Outer membrane efflux proteins (OEP)"/>
    <property type="match status" value="1"/>
</dbReference>
<dbReference type="PANTHER" id="PTHR30203">
    <property type="entry name" value="OUTER MEMBRANE CATION EFFLUX PROTEIN"/>
    <property type="match status" value="1"/>
</dbReference>
<dbReference type="Proteomes" id="UP000244948">
    <property type="component" value="Unassembled WGS sequence"/>
</dbReference>
<evidence type="ECO:0000256" key="1">
    <source>
        <dbReference type="ARBA" id="ARBA00007613"/>
    </source>
</evidence>
<keyword evidence="2" id="KW-0564">Palmitate</keyword>
<dbReference type="InterPro" id="IPR003423">
    <property type="entry name" value="OMP_efflux"/>
</dbReference>
<dbReference type="PROSITE" id="PS51257">
    <property type="entry name" value="PROKAR_LIPOPROTEIN"/>
    <property type="match status" value="1"/>
</dbReference>
<dbReference type="RefSeq" id="WP_109236644.1">
    <property type="nucleotide sequence ID" value="NZ_BMXZ01000004.1"/>
</dbReference>
<evidence type="ECO:0000313" key="4">
    <source>
        <dbReference type="Proteomes" id="UP000244948"/>
    </source>
</evidence>
<dbReference type="Pfam" id="PF02321">
    <property type="entry name" value="OEP"/>
    <property type="match status" value="2"/>
</dbReference>
<comment type="caution">
    <text evidence="3">The sequence shown here is derived from an EMBL/GenBank/DDBJ whole genome shotgun (WGS) entry which is preliminary data.</text>
</comment>
<dbReference type="AlphaFoldDB" id="A0A2U2AJ66"/>